<reference evidence="1" key="1">
    <citation type="submission" date="2022-08" db="EMBL/GenBank/DDBJ databases">
        <title>Chryseobacterium antibioticum,isolated from the rhizosphere soil of Pyrola in Tibet.</title>
        <authorList>
            <person name="Kan Y."/>
        </authorList>
    </citation>
    <scope>NUCLEOTIDE SEQUENCE</scope>
    <source>
        <strain evidence="1">Pc2-12</strain>
    </source>
</reference>
<evidence type="ECO:0000313" key="2">
    <source>
        <dbReference type="Proteomes" id="UP001142057"/>
    </source>
</evidence>
<organism evidence="1 2">
    <name type="scientific">Chryseobacterium pyrolae</name>
    <dbReference type="NCBI Taxonomy" id="2987481"/>
    <lineage>
        <taxon>Bacteria</taxon>
        <taxon>Pseudomonadati</taxon>
        <taxon>Bacteroidota</taxon>
        <taxon>Flavobacteriia</taxon>
        <taxon>Flavobacteriales</taxon>
        <taxon>Weeksellaceae</taxon>
        <taxon>Chryseobacterium group</taxon>
        <taxon>Chryseobacterium</taxon>
    </lineage>
</organism>
<proteinExistence type="predicted"/>
<dbReference type="Proteomes" id="UP001142057">
    <property type="component" value="Unassembled WGS sequence"/>
</dbReference>
<gene>
    <name evidence="1" type="ORF">NZD88_20875</name>
</gene>
<dbReference type="EMBL" id="JANZQH010000016">
    <property type="protein sequence ID" value="MCT2410017.1"/>
    <property type="molecule type" value="Genomic_DNA"/>
</dbReference>
<keyword evidence="2" id="KW-1185">Reference proteome</keyword>
<evidence type="ECO:0000313" key="1">
    <source>
        <dbReference type="EMBL" id="MCT2410017.1"/>
    </source>
</evidence>
<name>A0ABT2IP95_9FLAO</name>
<comment type="caution">
    <text evidence="1">The sequence shown here is derived from an EMBL/GenBank/DDBJ whole genome shotgun (WGS) entry which is preliminary data.</text>
</comment>
<dbReference type="RefSeq" id="WP_259831721.1">
    <property type="nucleotide sequence ID" value="NZ_JANZQH010000016.1"/>
</dbReference>
<protein>
    <submittedName>
        <fullName evidence="1">Uncharacterized protein</fullName>
    </submittedName>
</protein>
<accession>A0ABT2IP95</accession>
<sequence>MKDYYRLTEIQKTNISQNLIDILEKEICPSAETITFICNWILTDRSEKFKAYYDVWDNVLKNFYPQTRPLLIRSISRKSKHEYIASFTKSVFSAERFGERKGYWIICETKDCLLSDIPIYKPGSYRNTFYPLSDVLKKAKEKGGWGFSERFLNTYSGEDEYIMKINFSFMYLLKYVDHNY</sequence>